<proteinExistence type="predicted"/>
<dbReference type="AlphaFoldDB" id="A0A3D8T502"/>
<keyword evidence="5" id="KW-0539">Nucleus</keyword>
<dbReference type="Pfam" id="PF11951">
    <property type="entry name" value="Fungal_trans_2"/>
    <property type="match status" value="1"/>
</dbReference>
<name>A0A3D8T502_9EURO</name>
<evidence type="ECO:0000256" key="1">
    <source>
        <dbReference type="ARBA" id="ARBA00004123"/>
    </source>
</evidence>
<dbReference type="RefSeq" id="XP_026608816.1">
    <property type="nucleotide sequence ID" value="XM_026742971.1"/>
</dbReference>
<dbReference type="GO" id="GO:0008270">
    <property type="term" value="F:zinc ion binding"/>
    <property type="evidence" value="ECO:0007669"/>
    <property type="project" value="InterPro"/>
</dbReference>
<dbReference type="GO" id="GO:0045944">
    <property type="term" value="P:positive regulation of transcription by RNA polymerase II"/>
    <property type="evidence" value="ECO:0007669"/>
    <property type="project" value="TreeGrafter"/>
</dbReference>
<evidence type="ECO:0000313" key="8">
    <source>
        <dbReference type="EMBL" id="RDW93633.1"/>
    </source>
</evidence>
<dbReference type="SUPFAM" id="SSF57701">
    <property type="entry name" value="Zn2/Cys6 DNA-binding domain"/>
    <property type="match status" value="1"/>
</dbReference>
<dbReference type="GO" id="GO:0000976">
    <property type="term" value="F:transcription cis-regulatory region binding"/>
    <property type="evidence" value="ECO:0007669"/>
    <property type="project" value="TreeGrafter"/>
</dbReference>
<dbReference type="GO" id="GO:0005634">
    <property type="term" value="C:nucleus"/>
    <property type="evidence" value="ECO:0007669"/>
    <property type="project" value="UniProtKB-SubCell"/>
</dbReference>
<dbReference type="PANTHER" id="PTHR37534">
    <property type="entry name" value="TRANSCRIPTIONAL ACTIVATOR PROTEIN UGA3"/>
    <property type="match status" value="1"/>
</dbReference>
<evidence type="ECO:0000259" key="7">
    <source>
        <dbReference type="PROSITE" id="PS50048"/>
    </source>
</evidence>
<comment type="caution">
    <text evidence="8">The sequence shown here is derived from an EMBL/GenBank/DDBJ whole genome shotgun (WGS) entry which is preliminary data.</text>
</comment>
<evidence type="ECO:0000256" key="2">
    <source>
        <dbReference type="ARBA" id="ARBA00023015"/>
    </source>
</evidence>
<dbReference type="Gene3D" id="4.10.240.10">
    <property type="entry name" value="Zn(2)-C6 fungal-type DNA-binding domain"/>
    <property type="match status" value="1"/>
</dbReference>
<feature type="domain" description="Zn(2)-C6 fungal-type" evidence="7">
    <location>
        <begin position="18"/>
        <end position="46"/>
    </location>
</feature>
<dbReference type="GeneID" id="38111325"/>
<evidence type="ECO:0000256" key="3">
    <source>
        <dbReference type="ARBA" id="ARBA00023125"/>
    </source>
</evidence>
<dbReference type="Proteomes" id="UP000256690">
    <property type="component" value="Unassembled WGS sequence"/>
</dbReference>
<dbReference type="InterPro" id="IPR001138">
    <property type="entry name" value="Zn2Cys6_DnaBD"/>
</dbReference>
<dbReference type="PANTHER" id="PTHR37534:SF44">
    <property type="entry name" value="ZN(II)2CYS6 TRANSCRIPTION FACTOR (EUROFUNG)"/>
    <property type="match status" value="1"/>
</dbReference>
<dbReference type="STRING" id="1810919.A0A3D8T502"/>
<dbReference type="Pfam" id="PF00172">
    <property type="entry name" value="Zn_clus"/>
    <property type="match status" value="1"/>
</dbReference>
<evidence type="ECO:0000313" key="9">
    <source>
        <dbReference type="Proteomes" id="UP000256690"/>
    </source>
</evidence>
<dbReference type="InterPro" id="IPR036864">
    <property type="entry name" value="Zn2-C6_fun-type_DNA-bd_sf"/>
</dbReference>
<dbReference type="OrthoDB" id="39175at2759"/>
<dbReference type="PROSITE" id="PS00463">
    <property type="entry name" value="ZN2_CY6_FUNGAL_1"/>
    <property type="match status" value="1"/>
</dbReference>
<dbReference type="GO" id="GO:0000981">
    <property type="term" value="F:DNA-binding transcription factor activity, RNA polymerase II-specific"/>
    <property type="evidence" value="ECO:0007669"/>
    <property type="project" value="InterPro"/>
</dbReference>
<sequence>MPQYKTSNLRRRTKSRAGCLKCKQRRIKCDLRDPACAQCEKVGLSCPGYKRGLRWSYKHELLRDEQPVHQGNCGKIRKVEKANKLPAPITAGIRKTSTRTAERKRSIVRHACFRRTTSPVPHVYLEIPTDQLLRHYFTIVCSTISAHDSPQNPFRCLVAALIPTYPPLLHAVLALSAAHLQQHEKYGGRQALEYKTEAMSMVAAHISHLNNGAVAISAPSSRNTGTTALLLTVIFMGIISKWNPTEDDANNATIIDTLHLQGARAIFKHWIVGTNPQLIRPAPYHLHATFFVGILACWEAFSSFYVDQDLNTVDYLWAYAYPGSEADAPNPYTGISTSLFIYMAKVGTISRQLHRLKWQRLETWDAWENAQEAGAYLNLLQKAQEIEDAVRGFPVPRLHDHSSKGDHAPSPAQEAEDPTTWRSGFCTLSRVYRLCILLELYRVFPELIPLVYAYSDTPPATSSYPSPRTKPLLLALATQVIALLMSLPKTPGTKAIPMLPLIVAGSALQRGTESNSAVAVMYGRSVVSQKLSSMSIYCSADSVDQAKGIVEGVWMSADHGWNTFDTDVNEGFVFVDWTDFIMEKGVGDLAG</sequence>
<evidence type="ECO:0000256" key="5">
    <source>
        <dbReference type="ARBA" id="ARBA00023242"/>
    </source>
</evidence>
<keyword evidence="3" id="KW-0238">DNA-binding</keyword>
<keyword evidence="9" id="KW-1185">Reference proteome</keyword>
<gene>
    <name evidence="8" type="ORF">DSM5745_00955</name>
</gene>
<dbReference type="InterPro" id="IPR021858">
    <property type="entry name" value="Fun_TF"/>
</dbReference>
<dbReference type="CDD" id="cd00067">
    <property type="entry name" value="GAL4"/>
    <property type="match status" value="1"/>
</dbReference>
<keyword evidence="4" id="KW-0804">Transcription</keyword>
<protein>
    <recommendedName>
        <fullName evidence="7">Zn(2)-C6 fungal-type domain-containing protein</fullName>
    </recommendedName>
</protein>
<comment type="subcellular location">
    <subcellularLocation>
        <location evidence="1">Nucleus</location>
    </subcellularLocation>
</comment>
<keyword evidence="2" id="KW-0805">Transcription regulation</keyword>
<accession>A0A3D8T502</accession>
<feature type="region of interest" description="Disordered" evidence="6">
    <location>
        <begin position="399"/>
        <end position="419"/>
    </location>
</feature>
<organism evidence="8 9">
    <name type="scientific">Aspergillus mulundensis</name>
    <dbReference type="NCBI Taxonomy" id="1810919"/>
    <lineage>
        <taxon>Eukaryota</taxon>
        <taxon>Fungi</taxon>
        <taxon>Dikarya</taxon>
        <taxon>Ascomycota</taxon>
        <taxon>Pezizomycotina</taxon>
        <taxon>Eurotiomycetes</taxon>
        <taxon>Eurotiomycetidae</taxon>
        <taxon>Eurotiales</taxon>
        <taxon>Aspergillaceae</taxon>
        <taxon>Aspergillus</taxon>
        <taxon>Aspergillus subgen. Nidulantes</taxon>
    </lineage>
</organism>
<dbReference type="EMBL" id="PVWQ01000001">
    <property type="protein sequence ID" value="RDW93633.1"/>
    <property type="molecule type" value="Genomic_DNA"/>
</dbReference>
<reference evidence="8 9" key="1">
    <citation type="journal article" date="2018" name="IMA Fungus">
        <title>IMA Genome-F 9: Draft genome sequence of Annulohypoxylon stygium, Aspergillus mulundensis, Berkeleyomyces basicola (syn. Thielaviopsis basicola), Ceratocystis smalleyi, two Cercospora beticola strains, Coleophoma cylindrospora, Fusarium fracticaudum, Phialophora cf. hyalina, and Morchella septimelata.</title>
        <authorList>
            <person name="Wingfield B.D."/>
            <person name="Bills G.F."/>
            <person name="Dong Y."/>
            <person name="Huang W."/>
            <person name="Nel W.J."/>
            <person name="Swalarsk-Parry B.S."/>
            <person name="Vaghefi N."/>
            <person name="Wilken P.M."/>
            <person name="An Z."/>
            <person name="de Beer Z.W."/>
            <person name="De Vos L."/>
            <person name="Chen L."/>
            <person name="Duong T.A."/>
            <person name="Gao Y."/>
            <person name="Hammerbacher A."/>
            <person name="Kikkert J.R."/>
            <person name="Li Y."/>
            <person name="Li H."/>
            <person name="Li K."/>
            <person name="Li Q."/>
            <person name="Liu X."/>
            <person name="Ma X."/>
            <person name="Naidoo K."/>
            <person name="Pethybridge S.J."/>
            <person name="Sun J."/>
            <person name="Steenkamp E.T."/>
            <person name="van der Nest M.A."/>
            <person name="van Wyk S."/>
            <person name="Wingfield M.J."/>
            <person name="Xiong C."/>
            <person name="Yue Q."/>
            <person name="Zhang X."/>
        </authorList>
    </citation>
    <scope>NUCLEOTIDE SEQUENCE [LARGE SCALE GENOMIC DNA]</scope>
    <source>
        <strain evidence="8 9">DSM 5745</strain>
    </source>
</reference>
<dbReference type="PROSITE" id="PS50048">
    <property type="entry name" value="ZN2_CY6_FUNGAL_2"/>
    <property type="match status" value="1"/>
</dbReference>
<evidence type="ECO:0000256" key="4">
    <source>
        <dbReference type="ARBA" id="ARBA00023163"/>
    </source>
</evidence>
<dbReference type="SMART" id="SM00066">
    <property type="entry name" value="GAL4"/>
    <property type="match status" value="1"/>
</dbReference>
<evidence type="ECO:0000256" key="6">
    <source>
        <dbReference type="SAM" id="MobiDB-lite"/>
    </source>
</evidence>